<feature type="domain" description="Isochorismatase-like" evidence="2">
    <location>
        <begin position="31"/>
        <end position="170"/>
    </location>
</feature>
<dbReference type="PANTHER" id="PTHR43540:SF15">
    <property type="entry name" value="BLR5631 PROTEIN"/>
    <property type="match status" value="1"/>
</dbReference>
<dbReference type="InterPro" id="IPR050272">
    <property type="entry name" value="Isochorismatase-like_hydrls"/>
</dbReference>
<dbReference type="InterPro" id="IPR036380">
    <property type="entry name" value="Isochorismatase-like_sf"/>
</dbReference>
<evidence type="ECO:0000259" key="2">
    <source>
        <dbReference type="Pfam" id="PF00857"/>
    </source>
</evidence>
<dbReference type="RefSeq" id="WP_200195966.1">
    <property type="nucleotide sequence ID" value="NZ_JAENHM010000059.1"/>
</dbReference>
<gene>
    <name evidence="3" type="ORF">JHL17_20615</name>
</gene>
<accession>A0ABS1F8Q0</accession>
<proteinExistence type="predicted"/>
<dbReference type="CDD" id="cd01014">
    <property type="entry name" value="nicotinamidase_related"/>
    <property type="match status" value="1"/>
</dbReference>
<comment type="caution">
    <text evidence="3">The sequence shown here is derived from an EMBL/GenBank/DDBJ whole genome shotgun (WGS) entry which is preliminary data.</text>
</comment>
<evidence type="ECO:0000256" key="1">
    <source>
        <dbReference type="ARBA" id="ARBA00022801"/>
    </source>
</evidence>
<dbReference type="Gene3D" id="3.40.50.850">
    <property type="entry name" value="Isochorismatase-like"/>
    <property type="match status" value="1"/>
</dbReference>
<protein>
    <submittedName>
        <fullName evidence="3">Cysteine hydrolase</fullName>
    </submittedName>
</protein>
<dbReference type="EMBL" id="JAENHM010000059">
    <property type="protein sequence ID" value="MBK1839814.1"/>
    <property type="molecule type" value="Genomic_DNA"/>
</dbReference>
<evidence type="ECO:0000313" key="3">
    <source>
        <dbReference type="EMBL" id="MBK1839814.1"/>
    </source>
</evidence>
<dbReference type="Proteomes" id="UP000652760">
    <property type="component" value="Unassembled WGS sequence"/>
</dbReference>
<keyword evidence="4" id="KW-1185">Reference proteome</keyword>
<name>A0ABS1F8Q0_9PROT</name>
<dbReference type="InterPro" id="IPR000868">
    <property type="entry name" value="Isochorismatase-like_dom"/>
</dbReference>
<dbReference type="PANTHER" id="PTHR43540">
    <property type="entry name" value="PEROXYUREIDOACRYLATE/UREIDOACRYLATE AMIDOHYDROLASE-RELATED"/>
    <property type="match status" value="1"/>
</dbReference>
<keyword evidence="1 3" id="KW-0378">Hydrolase</keyword>
<evidence type="ECO:0000313" key="4">
    <source>
        <dbReference type="Proteomes" id="UP000652760"/>
    </source>
</evidence>
<organism evidence="3 4">
    <name type="scientific">Azospirillum endophyticum</name>
    <dbReference type="NCBI Taxonomy" id="2800326"/>
    <lineage>
        <taxon>Bacteria</taxon>
        <taxon>Pseudomonadati</taxon>
        <taxon>Pseudomonadota</taxon>
        <taxon>Alphaproteobacteria</taxon>
        <taxon>Rhodospirillales</taxon>
        <taxon>Azospirillaceae</taxon>
        <taxon>Azospirillum</taxon>
    </lineage>
</organism>
<sequence length="206" mass="21398">MTTDIAHAQTVRTLRQIAGAPNTPSPLDKAVLVLIDLQREYTDGALRLSGVDAAVERAAELLDLARANGVPVIHIVHHTAAGAPVFDPTGPLAEIVPAVAPRDGEPVIVKKLANAFAGTGLQAVARDTGRTEMIIAGFMTHNCVSSTARSAVDHGWRVTVVASATATRDLPDGKGGVVPAADIQRGVLTGLSDSLAVVVEDARAWR</sequence>
<dbReference type="SUPFAM" id="SSF52499">
    <property type="entry name" value="Isochorismatase-like hydrolases"/>
    <property type="match status" value="1"/>
</dbReference>
<dbReference type="GO" id="GO:0016787">
    <property type="term" value="F:hydrolase activity"/>
    <property type="evidence" value="ECO:0007669"/>
    <property type="project" value="UniProtKB-KW"/>
</dbReference>
<dbReference type="Pfam" id="PF00857">
    <property type="entry name" value="Isochorismatase"/>
    <property type="match status" value="1"/>
</dbReference>
<reference evidence="4" key="1">
    <citation type="submission" date="2021-01" db="EMBL/GenBank/DDBJ databases">
        <title>Genome public.</title>
        <authorList>
            <person name="Liu C."/>
            <person name="Sun Q."/>
        </authorList>
    </citation>
    <scope>NUCLEOTIDE SEQUENCE [LARGE SCALE GENOMIC DNA]</scope>
    <source>
        <strain evidence="4">YIM B02556</strain>
    </source>
</reference>